<dbReference type="HOGENOM" id="CLU_037612_1_4_0"/>
<dbReference type="FunFam" id="3.40.50.300:FF:000285">
    <property type="entry name" value="Sporulation initiation inhibitor Soj"/>
    <property type="match status" value="1"/>
</dbReference>
<dbReference type="eggNOG" id="COG1192">
    <property type="taxonomic scope" value="Bacteria"/>
</dbReference>
<proteinExistence type="predicted"/>
<dbReference type="OrthoDB" id="9815116at2"/>
<dbReference type="PANTHER" id="PTHR13696:SF52">
    <property type="entry name" value="PARA FAMILY PROTEIN CT_582"/>
    <property type="match status" value="1"/>
</dbReference>
<dbReference type="STRING" id="309801.trd_1437"/>
<dbReference type="AlphaFoldDB" id="B9L2N3"/>
<dbReference type="InterPro" id="IPR027417">
    <property type="entry name" value="P-loop_NTPase"/>
</dbReference>
<dbReference type="CDD" id="cd02042">
    <property type="entry name" value="ParAB_family"/>
    <property type="match status" value="1"/>
</dbReference>
<dbReference type="InterPro" id="IPR050678">
    <property type="entry name" value="DNA_Partitioning_ATPase"/>
</dbReference>
<protein>
    <submittedName>
        <fullName evidence="2">Sporulation initiation inhibitor protein soj</fullName>
    </submittedName>
</protein>
<dbReference type="Pfam" id="PF13614">
    <property type="entry name" value="AAA_31"/>
    <property type="match status" value="1"/>
</dbReference>
<dbReference type="Proteomes" id="UP000000447">
    <property type="component" value="Chromosome"/>
</dbReference>
<dbReference type="EMBL" id="CP001275">
    <property type="protein sequence ID" value="ACM06023.1"/>
    <property type="molecule type" value="Genomic_DNA"/>
</dbReference>
<feature type="domain" description="AAA" evidence="1">
    <location>
        <begin position="3"/>
        <end position="177"/>
    </location>
</feature>
<dbReference type="SUPFAM" id="SSF52540">
    <property type="entry name" value="P-loop containing nucleoside triphosphate hydrolases"/>
    <property type="match status" value="1"/>
</dbReference>
<dbReference type="InterPro" id="IPR025669">
    <property type="entry name" value="AAA_dom"/>
</dbReference>
<accession>B9L2N3</accession>
<dbReference type="KEGG" id="tro:trd_1437"/>
<name>B9L2N3_THERP</name>
<sequence length="275" mass="29373">MERVIAVANQKGGVGKTTTAVQLAAFLAQHGHPTLLVDLDPQANATSSLGVERHALAGTVYEALLAPERTSAVVVPSVRPGLDLLPSTGILAGAEVELVTANQREFRLRMALGQLAERYAVVLIDCPPSLGLLTVNALVAARFVLVPIQCEYLPLEGLAQLVTTVDLVKRRLNPPLDVIGVVLTMFDARTRLALQVVQEVRRVFGARAFRTVIPRAVRLAEAPSHGQTIFEYDPSSRAATAYAELGRELLDRLGLPATCEPLAVAHDGSPSESRG</sequence>
<dbReference type="Gene3D" id="3.40.50.300">
    <property type="entry name" value="P-loop containing nucleotide triphosphate hydrolases"/>
    <property type="match status" value="1"/>
</dbReference>
<evidence type="ECO:0000313" key="3">
    <source>
        <dbReference type="Proteomes" id="UP000000447"/>
    </source>
</evidence>
<dbReference type="PANTHER" id="PTHR13696">
    <property type="entry name" value="P-LOOP CONTAINING NUCLEOSIDE TRIPHOSPHATE HYDROLASE"/>
    <property type="match status" value="1"/>
</dbReference>
<evidence type="ECO:0000313" key="2">
    <source>
        <dbReference type="EMBL" id="ACM06023.1"/>
    </source>
</evidence>
<reference evidence="2 3" key="1">
    <citation type="journal article" date="2009" name="PLoS ONE">
        <title>Complete genome sequence of the aerobic CO-oxidizing thermophile Thermomicrobium roseum.</title>
        <authorList>
            <person name="Wu D."/>
            <person name="Raymond J."/>
            <person name="Wu M."/>
            <person name="Chatterji S."/>
            <person name="Ren Q."/>
            <person name="Graham J.E."/>
            <person name="Bryant D.A."/>
            <person name="Robb F."/>
            <person name="Colman A."/>
            <person name="Tallon L.J."/>
            <person name="Badger J.H."/>
            <person name="Madupu R."/>
            <person name="Ward N.L."/>
            <person name="Eisen J.A."/>
        </authorList>
    </citation>
    <scope>NUCLEOTIDE SEQUENCE [LARGE SCALE GENOMIC DNA]</scope>
    <source>
        <strain evidence="3">ATCC 27502 / DSM 5159 / P-2</strain>
    </source>
</reference>
<dbReference type="RefSeq" id="WP_015922384.1">
    <property type="nucleotide sequence ID" value="NC_011959.1"/>
</dbReference>
<organism evidence="2 3">
    <name type="scientific">Thermomicrobium roseum (strain ATCC 27502 / DSM 5159 / P-2)</name>
    <dbReference type="NCBI Taxonomy" id="309801"/>
    <lineage>
        <taxon>Bacteria</taxon>
        <taxon>Pseudomonadati</taxon>
        <taxon>Thermomicrobiota</taxon>
        <taxon>Thermomicrobia</taxon>
        <taxon>Thermomicrobiales</taxon>
        <taxon>Thermomicrobiaceae</taxon>
        <taxon>Thermomicrobium</taxon>
    </lineage>
</organism>
<keyword evidence="3" id="KW-1185">Reference proteome</keyword>
<gene>
    <name evidence="2" type="ordered locus">trd_1437</name>
</gene>
<evidence type="ECO:0000259" key="1">
    <source>
        <dbReference type="Pfam" id="PF13614"/>
    </source>
</evidence>